<keyword evidence="1" id="KW-0694">RNA-binding</keyword>
<dbReference type="Proteomes" id="UP000250218">
    <property type="component" value="Chromosome"/>
</dbReference>
<dbReference type="Pfam" id="PF05636">
    <property type="entry name" value="HIGH_NTase1"/>
    <property type="match status" value="1"/>
</dbReference>
<dbReference type="InterPro" id="IPR008513">
    <property type="entry name" value="tRNA(Met)_cyd_acetate_ligase"/>
</dbReference>
<evidence type="ECO:0000256" key="1">
    <source>
        <dbReference type="ARBA" id="ARBA00022884"/>
    </source>
</evidence>
<dbReference type="EMBL" id="CP030140">
    <property type="protein sequence ID" value="AWX69758.1"/>
    <property type="molecule type" value="Genomic_DNA"/>
</dbReference>
<sequence>MKIGVIAEFNPFHNGHKYLLSKIKEKYPSSEIVIALSSDYVQRGEKAIVSYEERKEFALKYGATKVVPLDFFTSTQAAHVFAEGSIKILLKENIDVLCFGVSDTEDINKYILAAKKIKQNINEYNSFLKKELKQGKSFVASAFSSLNNLMKEEEIPTDILGFEYTKYIIFNNIPIQLDCFKRTIEHNSLFPNDEYASGSCIREMIKCGLDVSKYTPMKINFNFPKIEDEYSKFQEIVRSSTAEELSQILLVSEGMENLFKKHIDLTSYNEFVDACTSRRYTASRIKRVILYVLLGIQKTK</sequence>
<evidence type="ECO:0000313" key="3">
    <source>
        <dbReference type="Proteomes" id="UP000250218"/>
    </source>
</evidence>
<dbReference type="Gene3D" id="3.40.50.620">
    <property type="entry name" value="HUPs"/>
    <property type="match status" value="1"/>
</dbReference>
<dbReference type="InterPro" id="IPR004821">
    <property type="entry name" value="Cyt_trans-like"/>
</dbReference>
<dbReference type="SUPFAM" id="SSF52374">
    <property type="entry name" value="Nucleotidylyl transferase"/>
    <property type="match status" value="1"/>
</dbReference>
<protein>
    <recommendedName>
        <fullName evidence="4">Nucleotidyltransferase</fullName>
    </recommendedName>
</protein>
<dbReference type="GO" id="GO:0003824">
    <property type="term" value="F:catalytic activity"/>
    <property type="evidence" value="ECO:0007669"/>
    <property type="project" value="InterPro"/>
</dbReference>
<gene>
    <name evidence="2" type="ORF">DP065_01780</name>
</gene>
<dbReference type="PANTHER" id="PTHR37825">
    <property type="entry name" value="TRNA(MET) CYTIDINE ACETATE LIGASE"/>
    <property type="match status" value="1"/>
</dbReference>
<evidence type="ECO:0008006" key="4">
    <source>
        <dbReference type="Google" id="ProtNLM"/>
    </source>
</evidence>
<dbReference type="KEGG" id="mane:DP065_01780"/>
<proteinExistence type="predicted"/>
<reference evidence="3" key="1">
    <citation type="submission" date="2018-06" db="EMBL/GenBank/DDBJ databases">
        <title>Complete genome sequences of Mycoplasma anatis, M. anseris and M. cloacale type strains.</title>
        <authorList>
            <person name="Grozner D."/>
            <person name="Forro B."/>
            <person name="Sulyok K.M."/>
            <person name="Marton S."/>
            <person name="Kreizinger Z."/>
            <person name="Banyai K."/>
            <person name="Gyuranecz M."/>
        </authorList>
    </citation>
    <scope>NUCLEOTIDE SEQUENCE [LARGE SCALE GENOMIC DNA]</scope>
    <source>
        <strain evidence="3">ATCC 49234</strain>
    </source>
</reference>
<organism evidence="2 3">
    <name type="scientific">[Mycoplasma] anseris</name>
    <dbReference type="NCBI Taxonomy" id="92400"/>
    <lineage>
        <taxon>Bacteria</taxon>
        <taxon>Bacillati</taxon>
        <taxon>Mycoplasmatota</taxon>
        <taxon>Mycoplasmoidales</taxon>
        <taxon>Metamycoplasmataceae</taxon>
        <taxon>Metamycoplasma</taxon>
    </lineage>
</organism>
<dbReference type="PANTHER" id="PTHR37825:SF1">
    <property type="entry name" value="TRNA(MET) CYTIDINE ACETATE LIGASE"/>
    <property type="match status" value="1"/>
</dbReference>
<dbReference type="RefSeq" id="WP_033178564.1">
    <property type="nucleotide sequence ID" value="NZ_CP030140.1"/>
</dbReference>
<name>A0A2Z4NE08_9BACT</name>
<dbReference type="InterPro" id="IPR014729">
    <property type="entry name" value="Rossmann-like_a/b/a_fold"/>
</dbReference>
<dbReference type="NCBIfam" id="NF010192">
    <property type="entry name" value="PRK13671.1"/>
    <property type="match status" value="1"/>
</dbReference>
<keyword evidence="3" id="KW-1185">Reference proteome</keyword>
<accession>A0A2Z4NE08</accession>
<dbReference type="GO" id="GO:0003723">
    <property type="term" value="F:RNA binding"/>
    <property type="evidence" value="ECO:0007669"/>
    <property type="project" value="UniProtKB-KW"/>
</dbReference>
<dbReference type="NCBIfam" id="TIGR00125">
    <property type="entry name" value="cyt_tran_rel"/>
    <property type="match status" value="1"/>
</dbReference>
<dbReference type="AlphaFoldDB" id="A0A2Z4NE08"/>
<evidence type="ECO:0000313" key="2">
    <source>
        <dbReference type="EMBL" id="AWX69758.1"/>
    </source>
</evidence>